<gene>
    <name evidence="2" type="ORF">BE18_51770</name>
</gene>
<dbReference type="AlphaFoldDB" id="A0A150RV88"/>
<feature type="region of interest" description="Disordered" evidence="1">
    <location>
        <begin position="206"/>
        <end position="226"/>
    </location>
</feature>
<protein>
    <submittedName>
        <fullName evidence="2">Uncharacterized protein</fullName>
    </submittedName>
</protein>
<evidence type="ECO:0000313" key="2">
    <source>
        <dbReference type="EMBL" id="KYF84135.1"/>
    </source>
</evidence>
<evidence type="ECO:0000313" key="3">
    <source>
        <dbReference type="Proteomes" id="UP000075515"/>
    </source>
</evidence>
<proteinExistence type="predicted"/>
<organism evidence="2 3">
    <name type="scientific">Sorangium cellulosum</name>
    <name type="common">Polyangium cellulosum</name>
    <dbReference type="NCBI Taxonomy" id="56"/>
    <lineage>
        <taxon>Bacteria</taxon>
        <taxon>Pseudomonadati</taxon>
        <taxon>Myxococcota</taxon>
        <taxon>Polyangia</taxon>
        <taxon>Polyangiales</taxon>
        <taxon>Polyangiaceae</taxon>
        <taxon>Sorangium</taxon>
    </lineage>
</organism>
<evidence type="ECO:0000256" key="1">
    <source>
        <dbReference type="SAM" id="MobiDB-lite"/>
    </source>
</evidence>
<sequence length="292" mass="32245">MFSASVAFVPSRAAALPSQSTTWSRSVREVDVSSDIEIDGEGPSRQVLAEVPGRALRFLSAAGKNRQIRALLRERGYTDEDHREGWELLHRASGFGTGEPDEVEDAEVGKAVAELDAWDEPYFRFIRAALERRHPAQEKFVFDNLTAQAGAAAVVSVKTLLDRLDALEKSPKRKATRKEDHAALETIAKRGITKEERSRLRQLVDIASGGGAAPEEGEGEENGGAEPERAVIDSQEHLEALRALHAWYREWSETARAFIKRRDFLVRLGLAHRKTKAKVKPSPAAPPAPDVL</sequence>
<dbReference type="EMBL" id="JEMC01003005">
    <property type="protein sequence ID" value="KYF84135.1"/>
    <property type="molecule type" value="Genomic_DNA"/>
</dbReference>
<accession>A0A150RV88</accession>
<name>A0A150RV88_SORCE</name>
<reference evidence="2 3" key="1">
    <citation type="submission" date="2014-02" db="EMBL/GenBank/DDBJ databases">
        <title>The small core and large imbalanced accessory genome model reveals a collaborative survival strategy of Sorangium cellulosum strains in nature.</title>
        <authorList>
            <person name="Han K."/>
            <person name="Peng R."/>
            <person name="Blom J."/>
            <person name="Li Y.-Z."/>
        </authorList>
    </citation>
    <scope>NUCLEOTIDE SEQUENCE [LARGE SCALE GENOMIC DNA]</scope>
    <source>
        <strain evidence="2 3">So0149</strain>
    </source>
</reference>
<dbReference type="Proteomes" id="UP000075515">
    <property type="component" value="Unassembled WGS sequence"/>
</dbReference>
<comment type="caution">
    <text evidence="2">The sequence shown here is derived from an EMBL/GenBank/DDBJ whole genome shotgun (WGS) entry which is preliminary data.</text>
</comment>